<evidence type="ECO:0000256" key="5">
    <source>
        <dbReference type="ARBA" id="ARBA00023136"/>
    </source>
</evidence>
<dbReference type="GO" id="GO:0005886">
    <property type="term" value="C:plasma membrane"/>
    <property type="evidence" value="ECO:0007669"/>
    <property type="project" value="UniProtKB-SubCell"/>
</dbReference>
<dbReference type="GO" id="GO:0043025">
    <property type="term" value="C:neuronal cell body"/>
    <property type="evidence" value="ECO:0007669"/>
    <property type="project" value="TreeGrafter"/>
</dbReference>
<proteinExistence type="inferred from homology"/>
<feature type="transmembrane region" description="Helical" evidence="8">
    <location>
        <begin position="329"/>
        <end position="351"/>
    </location>
</feature>
<dbReference type="InterPro" id="IPR013604">
    <property type="entry name" value="7TM_chemorcpt"/>
</dbReference>
<comment type="subcellular location">
    <subcellularLocation>
        <location evidence="1 8">Cell membrane</location>
        <topology evidence="1 8">Multi-pass membrane protein</topology>
    </subcellularLocation>
</comment>
<reference evidence="9" key="1">
    <citation type="submission" date="2020-05" db="UniProtKB">
        <authorList>
            <consortium name="EnsemblMetazoa"/>
        </authorList>
    </citation>
    <scope>IDENTIFICATION</scope>
    <source>
        <strain evidence="9">USDA</strain>
    </source>
</reference>
<dbReference type="GO" id="GO:0008049">
    <property type="term" value="P:male courtship behavior"/>
    <property type="evidence" value="ECO:0007669"/>
    <property type="project" value="TreeGrafter"/>
</dbReference>
<dbReference type="STRING" id="35570.A0A1I8PGU4"/>
<comment type="function">
    <text evidence="8">Gustatory receptor which mediates acceptance or avoidance behavior, depending on its substrates.</text>
</comment>
<keyword evidence="6 8" id="KW-0675">Receptor</keyword>
<accession>A0A1I8PGU4</accession>
<dbReference type="OrthoDB" id="6478931at2759"/>
<dbReference type="Pfam" id="PF08395">
    <property type="entry name" value="7tm_7"/>
    <property type="match status" value="2"/>
</dbReference>
<keyword evidence="4 8" id="KW-1133">Transmembrane helix</keyword>
<evidence type="ECO:0000256" key="7">
    <source>
        <dbReference type="ARBA" id="ARBA00023224"/>
    </source>
</evidence>
<dbReference type="EnsemblMetazoa" id="SCAU007898-RA">
    <property type="protein sequence ID" value="SCAU007898-PA"/>
    <property type="gene ID" value="SCAU007898"/>
</dbReference>
<keyword evidence="3 8" id="KW-0812">Transmembrane</keyword>
<dbReference type="GO" id="GO:0030424">
    <property type="term" value="C:axon"/>
    <property type="evidence" value="ECO:0007669"/>
    <property type="project" value="TreeGrafter"/>
</dbReference>
<evidence type="ECO:0000256" key="3">
    <source>
        <dbReference type="ARBA" id="ARBA00022692"/>
    </source>
</evidence>
<organism evidence="9 10">
    <name type="scientific">Stomoxys calcitrans</name>
    <name type="common">Stable fly</name>
    <name type="synonym">Conops calcitrans</name>
    <dbReference type="NCBI Taxonomy" id="35570"/>
    <lineage>
        <taxon>Eukaryota</taxon>
        <taxon>Metazoa</taxon>
        <taxon>Ecdysozoa</taxon>
        <taxon>Arthropoda</taxon>
        <taxon>Hexapoda</taxon>
        <taxon>Insecta</taxon>
        <taxon>Pterygota</taxon>
        <taxon>Neoptera</taxon>
        <taxon>Endopterygota</taxon>
        <taxon>Diptera</taxon>
        <taxon>Brachycera</taxon>
        <taxon>Muscomorpha</taxon>
        <taxon>Muscoidea</taxon>
        <taxon>Muscidae</taxon>
        <taxon>Stomoxys</taxon>
    </lineage>
</organism>
<dbReference type="GO" id="GO:0007165">
    <property type="term" value="P:signal transduction"/>
    <property type="evidence" value="ECO:0007669"/>
    <property type="project" value="UniProtKB-KW"/>
</dbReference>
<comment type="similarity">
    <text evidence="8">Belongs to the insect chemoreceptor superfamily. Gustatory receptor (GR) family.</text>
</comment>
<evidence type="ECO:0000256" key="4">
    <source>
        <dbReference type="ARBA" id="ARBA00022989"/>
    </source>
</evidence>
<evidence type="ECO:0000256" key="2">
    <source>
        <dbReference type="ARBA" id="ARBA00022475"/>
    </source>
</evidence>
<keyword evidence="10" id="KW-1185">Reference proteome</keyword>
<feature type="transmembrane region" description="Helical" evidence="8">
    <location>
        <begin position="449"/>
        <end position="468"/>
    </location>
</feature>
<feature type="transmembrane region" description="Helical" evidence="8">
    <location>
        <begin position="54"/>
        <end position="77"/>
    </location>
</feature>
<keyword evidence="2 8" id="KW-1003">Cell membrane</keyword>
<protein>
    <recommendedName>
        <fullName evidence="8">Gustatory receptor</fullName>
    </recommendedName>
</protein>
<name>A0A1I8PGU4_STOCA</name>
<dbReference type="Proteomes" id="UP000095300">
    <property type="component" value="Unassembled WGS sequence"/>
</dbReference>
<keyword evidence="5 8" id="KW-0472">Membrane</keyword>
<comment type="caution">
    <text evidence="8">Lacks conserved residue(s) required for the propagation of feature annotation.</text>
</comment>
<gene>
    <name evidence="9" type="primary">106083243</name>
</gene>
<dbReference type="AlphaFoldDB" id="A0A1I8PGU4"/>
<evidence type="ECO:0000256" key="8">
    <source>
        <dbReference type="RuleBase" id="RU363108"/>
    </source>
</evidence>
<dbReference type="GO" id="GO:0050909">
    <property type="term" value="P:sensory perception of taste"/>
    <property type="evidence" value="ECO:0007669"/>
    <property type="project" value="InterPro"/>
</dbReference>
<evidence type="ECO:0000256" key="1">
    <source>
        <dbReference type="ARBA" id="ARBA00004651"/>
    </source>
</evidence>
<evidence type="ECO:0000256" key="6">
    <source>
        <dbReference type="ARBA" id="ARBA00023170"/>
    </source>
</evidence>
<evidence type="ECO:0000313" key="9">
    <source>
        <dbReference type="EnsemblMetazoa" id="SCAU007898-PA"/>
    </source>
</evidence>
<dbReference type="PANTHER" id="PTHR21143:SF128">
    <property type="entry name" value="GUSTATORY RECEPTOR FOR BITTER TASTE 66A"/>
    <property type="match status" value="1"/>
</dbReference>
<feature type="transmembrane region" description="Helical" evidence="8">
    <location>
        <begin position="89"/>
        <end position="107"/>
    </location>
</feature>
<feature type="transmembrane region" description="Helical" evidence="8">
    <location>
        <begin position="371"/>
        <end position="394"/>
    </location>
</feature>
<evidence type="ECO:0000313" key="10">
    <source>
        <dbReference type="Proteomes" id="UP000095300"/>
    </source>
</evidence>
<sequence>MATHKTEAALNRRQLPSRPLLEEFSLLFYIGKIWGINAQDFQEFRNHKHLEKSLGGNCLVIVITVCVFICFNLMVWVFHDPEYSVEKDIFTVALALILTYFSLAVYLTDRYTHLRTQDQLMEIFDTLHDLDDDLMELGIEVDNSPIRYRILLQIVFASICESLVFLFTFAFLVSHDSWTSGLWIFTAVPTYCNALDKIWYNTIVLAIKKRFEIINAEFDNMALEMQHQASKKIISMPVFSVEKESNRKIHPRKMKVQPSMIPSYNQKGILNDSRNKPKKEFLGPKSNIDLNMPSSGTGPIFNEMLENRFEKICQLHNELCVMGVELNGIWSVPILALMAYGFLMVTAQLYFFYCATVNQIIPSLFRPANSLVITIIFLLYVSVKCFSILMLSWLTNLESKKSGVCIHRCATAADNGRIYEMVNHLSLKLFNHAVDFNASGYFSLDMDTLFGFLGGISTYLIILIQFNIEQQQVRSAAASGGLATANNDESIAKTIAENATELFTQMFATTDDISASQQFQ</sequence>
<feature type="transmembrane region" description="Helical" evidence="8">
    <location>
        <begin position="150"/>
        <end position="173"/>
    </location>
</feature>
<dbReference type="PANTHER" id="PTHR21143">
    <property type="entry name" value="INVERTEBRATE GUSTATORY RECEPTOR"/>
    <property type="match status" value="1"/>
</dbReference>
<dbReference type="GO" id="GO:0030425">
    <property type="term" value="C:dendrite"/>
    <property type="evidence" value="ECO:0007669"/>
    <property type="project" value="TreeGrafter"/>
</dbReference>
<dbReference type="GO" id="GO:0007635">
    <property type="term" value="P:chemosensory behavior"/>
    <property type="evidence" value="ECO:0007669"/>
    <property type="project" value="TreeGrafter"/>
</dbReference>
<dbReference type="VEuPathDB" id="VectorBase:SCAU007898"/>
<keyword evidence="7 8" id="KW-0807">Transducer</keyword>